<dbReference type="AlphaFoldDB" id="A0A9W6T1Q4"/>
<sequence length="90" mass="8976">MARDSRLLKAVVYSCSLGAACGGVNGAGVGVGVGGCGCGIAVSGGNGGINSSIIIRIMVSGQLSQLHLFITQTSQRSNQQGRQPIESKLG</sequence>
<dbReference type="PROSITE" id="PS51257">
    <property type="entry name" value="PROKAR_LIPOPROTEIN"/>
    <property type="match status" value="1"/>
</dbReference>
<gene>
    <name evidence="1" type="ORF">Amon01_000940600</name>
</gene>
<name>A0A9W6T1Q4_AMBMO</name>
<comment type="caution">
    <text evidence="1">The sequence shown here is derived from an EMBL/GenBank/DDBJ whole genome shotgun (WGS) entry which is preliminary data.</text>
</comment>
<organism evidence="1 2">
    <name type="scientific">Ambrosiozyma monospora</name>
    <name type="common">Yeast</name>
    <name type="synonym">Endomycopsis monosporus</name>
    <dbReference type="NCBI Taxonomy" id="43982"/>
    <lineage>
        <taxon>Eukaryota</taxon>
        <taxon>Fungi</taxon>
        <taxon>Dikarya</taxon>
        <taxon>Ascomycota</taxon>
        <taxon>Saccharomycotina</taxon>
        <taxon>Pichiomycetes</taxon>
        <taxon>Pichiales</taxon>
        <taxon>Pichiaceae</taxon>
        <taxon>Ambrosiozyma</taxon>
    </lineage>
</organism>
<keyword evidence="2" id="KW-1185">Reference proteome</keyword>
<reference evidence="1" key="1">
    <citation type="submission" date="2023-04" db="EMBL/GenBank/DDBJ databases">
        <title>Ambrosiozyma monospora NBRC 1965.</title>
        <authorList>
            <person name="Ichikawa N."/>
            <person name="Sato H."/>
            <person name="Tonouchi N."/>
        </authorList>
    </citation>
    <scope>NUCLEOTIDE SEQUENCE</scope>
    <source>
        <strain evidence="1">NBRC 1965</strain>
    </source>
</reference>
<proteinExistence type="predicted"/>
<evidence type="ECO:0000313" key="1">
    <source>
        <dbReference type="EMBL" id="GME73885.1"/>
    </source>
</evidence>
<evidence type="ECO:0000313" key="2">
    <source>
        <dbReference type="Proteomes" id="UP001165063"/>
    </source>
</evidence>
<protein>
    <submittedName>
        <fullName evidence="1">Unnamed protein product</fullName>
    </submittedName>
</protein>
<dbReference type="Proteomes" id="UP001165063">
    <property type="component" value="Unassembled WGS sequence"/>
</dbReference>
<accession>A0A9W6T1Q4</accession>
<dbReference type="EMBL" id="BSXU01011071">
    <property type="protein sequence ID" value="GME73885.1"/>
    <property type="molecule type" value="Genomic_DNA"/>
</dbReference>